<evidence type="ECO:0000313" key="7">
    <source>
        <dbReference type="Proteomes" id="UP000284095"/>
    </source>
</evidence>
<evidence type="ECO:0000313" key="3">
    <source>
        <dbReference type="EMBL" id="RGO34479.1"/>
    </source>
</evidence>
<dbReference type="OrthoDB" id="1682150at2"/>
<evidence type="ECO:0000313" key="6">
    <source>
        <dbReference type="Proteomes" id="UP000261285"/>
    </source>
</evidence>
<keyword evidence="1" id="KW-0472">Membrane</keyword>
<accession>A0A174QZM0</accession>
<dbReference type="Proteomes" id="UP000261285">
    <property type="component" value="Unassembled WGS sequence"/>
</dbReference>
<dbReference type="EMBL" id="QRIC01000001">
    <property type="protein sequence ID" value="RHG28841.1"/>
    <property type="molecule type" value="Genomic_DNA"/>
</dbReference>
<evidence type="ECO:0000313" key="4">
    <source>
        <dbReference type="EMBL" id="RHG28841.1"/>
    </source>
</evidence>
<keyword evidence="7" id="KW-1185">Reference proteome</keyword>
<evidence type="ECO:0000256" key="1">
    <source>
        <dbReference type="SAM" id="Phobius"/>
    </source>
</evidence>
<keyword evidence="1" id="KW-0812">Transmembrane</keyword>
<dbReference type="Proteomes" id="UP000284095">
    <property type="component" value="Unassembled WGS sequence"/>
</dbReference>
<dbReference type="Proteomes" id="UP000095485">
    <property type="component" value="Unassembled WGS sequence"/>
</dbReference>
<organism evidence="2 5">
    <name type="scientific">Dorea longicatena</name>
    <dbReference type="NCBI Taxonomy" id="88431"/>
    <lineage>
        <taxon>Bacteria</taxon>
        <taxon>Bacillati</taxon>
        <taxon>Bacillota</taxon>
        <taxon>Clostridia</taxon>
        <taxon>Lachnospirales</taxon>
        <taxon>Lachnospiraceae</taxon>
        <taxon>Dorea</taxon>
    </lineage>
</organism>
<feature type="transmembrane region" description="Helical" evidence="1">
    <location>
        <begin position="27"/>
        <end position="45"/>
    </location>
</feature>
<reference evidence="6 7" key="2">
    <citation type="submission" date="2018-08" db="EMBL/GenBank/DDBJ databases">
        <title>A genome reference for cultivated species of the human gut microbiota.</title>
        <authorList>
            <person name="Zou Y."/>
            <person name="Xue W."/>
            <person name="Luo G."/>
        </authorList>
    </citation>
    <scope>NUCLEOTIDE SEQUENCE [LARGE SCALE GENOMIC DNA]</scope>
    <source>
        <strain evidence="4 7">AM22-22</strain>
        <strain evidence="3 6">OM02-16</strain>
    </source>
</reference>
<dbReference type="STRING" id="88431.ERS852423_02244"/>
<keyword evidence="1" id="KW-1133">Transmembrane helix</keyword>
<reference evidence="2 5" key="1">
    <citation type="submission" date="2015-09" db="EMBL/GenBank/DDBJ databases">
        <authorList>
            <consortium name="Pathogen Informatics"/>
        </authorList>
    </citation>
    <scope>NUCLEOTIDE SEQUENCE [LARGE SCALE GENOMIC DNA]</scope>
    <source>
        <strain evidence="2 5">2789STDY5834914</strain>
    </source>
</reference>
<evidence type="ECO:0000313" key="2">
    <source>
        <dbReference type="EMBL" id="CUP75639.1"/>
    </source>
</evidence>
<evidence type="ECO:0000313" key="5">
    <source>
        <dbReference type="Proteomes" id="UP000095485"/>
    </source>
</evidence>
<feature type="transmembrane region" description="Helical" evidence="1">
    <location>
        <begin position="102"/>
        <end position="123"/>
    </location>
</feature>
<protein>
    <submittedName>
        <fullName evidence="2">Stage III sporulation protein AD</fullName>
    </submittedName>
</protein>
<name>A0A174QZM0_9FIRM</name>
<proteinExistence type="predicted"/>
<sequence>MSMLQIGILGVAGVLLALQFKSGKSEYGIYISIVLGLLIFATLLGKISLIKDVLNEINSVAGPGNDYWKTLWKILGITYAAEFSSAICKDAGYQTIALQIEVFAKITILVLSLPVLSALLQTIRGFLV</sequence>
<gene>
    <name evidence="4" type="ORF">DW265_01010</name>
    <name evidence="3" type="ORF">DXB16_03035</name>
    <name evidence="2" type="ORF">ERS852526_01893</name>
</gene>
<dbReference type="AlphaFoldDB" id="A0A174QZM0"/>
<dbReference type="GeneID" id="96229177"/>
<dbReference type="EMBL" id="CZAY01000013">
    <property type="protein sequence ID" value="CUP75639.1"/>
    <property type="molecule type" value="Genomic_DNA"/>
</dbReference>
<dbReference type="InterPro" id="IPR025664">
    <property type="entry name" value="Spore_III_AC/AD"/>
</dbReference>
<dbReference type="EMBL" id="QSVN01000002">
    <property type="protein sequence ID" value="RGO34479.1"/>
    <property type="molecule type" value="Genomic_DNA"/>
</dbReference>
<dbReference type="RefSeq" id="WP_055283444.1">
    <property type="nucleotide sequence ID" value="NZ_CABMEZ010000002.1"/>
</dbReference>
<dbReference type="Pfam" id="PF06686">
    <property type="entry name" value="SpoIIIAC"/>
    <property type="match status" value="2"/>
</dbReference>